<feature type="compositionally biased region" description="Basic and acidic residues" evidence="1">
    <location>
        <begin position="25"/>
        <end position="38"/>
    </location>
</feature>
<protein>
    <submittedName>
        <fullName evidence="2">HDC02975</fullName>
    </submittedName>
</protein>
<reference evidence="2" key="1">
    <citation type="journal article" date="2003" name="Genome Biol.">
        <title>An integrated gene annotation and transcriptional profiling approach towards the full gene content of the Drosophila genome.</title>
        <authorList>
            <person name="Hild M."/>
            <person name="Beckmann B."/>
            <person name="Haas S.A."/>
            <person name="Koch B."/>
            <person name="Solovyev V."/>
            <person name="Busold C."/>
            <person name="Fellenberg K."/>
            <person name="Boutros M."/>
            <person name="Vingron M."/>
            <person name="Sauer F."/>
            <person name="Hoheisel J.D."/>
            <person name="Paro R."/>
        </authorList>
    </citation>
    <scope>NUCLEOTIDE SEQUENCE</scope>
</reference>
<dbReference type="EMBL" id="BK003520">
    <property type="protein sequence ID" value="DAA03719.1"/>
    <property type="molecule type" value="Genomic_DNA"/>
</dbReference>
<proteinExistence type="predicted"/>
<feature type="region of interest" description="Disordered" evidence="1">
    <location>
        <begin position="1"/>
        <end position="99"/>
    </location>
</feature>
<gene>
    <name evidence="2" type="ORF">HDC02975</name>
</gene>
<evidence type="ECO:0000256" key="1">
    <source>
        <dbReference type="SAM" id="MobiDB-lite"/>
    </source>
</evidence>
<sequence length="118" mass="13578">MDMECYTNKKGAGWPCGSRKRRARVQTEHQKQKQDGTKTQKKSQARTTTHRTQKGPRNREPGENKGHNFDARAEGTGRRTMVRGWISRRRRSLDGPNNAQVQLDKCQLSHLRVSGLHK</sequence>
<evidence type="ECO:0000313" key="2">
    <source>
        <dbReference type="EMBL" id="DAA03719.1"/>
    </source>
</evidence>
<dbReference type="AlphaFoldDB" id="Q6IH96"/>
<feature type="compositionally biased region" description="Basic and acidic residues" evidence="1">
    <location>
        <begin position="57"/>
        <end position="77"/>
    </location>
</feature>
<name>Q6IH96_DROME</name>
<accession>Q6IH96</accession>
<feature type="compositionally biased region" description="Basic residues" evidence="1">
    <location>
        <begin position="39"/>
        <end position="56"/>
    </location>
</feature>
<organism evidence="2">
    <name type="scientific">Drosophila melanogaster</name>
    <name type="common">Fruit fly</name>
    <dbReference type="NCBI Taxonomy" id="7227"/>
    <lineage>
        <taxon>Eukaryota</taxon>
        <taxon>Metazoa</taxon>
        <taxon>Ecdysozoa</taxon>
        <taxon>Arthropoda</taxon>
        <taxon>Hexapoda</taxon>
        <taxon>Insecta</taxon>
        <taxon>Pterygota</taxon>
        <taxon>Neoptera</taxon>
        <taxon>Endopterygota</taxon>
        <taxon>Diptera</taxon>
        <taxon>Brachycera</taxon>
        <taxon>Muscomorpha</taxon>
        <taxon>Ephydroidea</taxon>
        <taxon>Drosophilidae</taxon>
        <taxon>Drosophila</taxon>
        <taxon>Sophophora</taxon>
    </lineage>
</organism>